<dbReference type="Pfam" id="PF00300">
    <property type="entry name" value="His_Phos_1"/>
    <property type="match status" value="1"/>
</dbReference>
<dbReference type="InterPro" id="IPR013078">
    <property type="entry name" value="His_Pase_superF_clade-1"/>
</dbReference>
<reference evidence="1" key="1">
    <citation type="journal article" date="2014" name="Int. J. Syst. Evol. Microbiol.">
        <title>Complete genome sequence of Corynebacterium casei LMG S-19264T (=DSM 44701T), isolated from a smear-ripened cheese.</title>
        <authorList>
            <consortium name="US DOE Joint Genome Institute (JGI-PGF)"/>
            <person name="Walter F."/>
            <person name="Albersmeier A."/>
            <person name="Kalinowski J."/>
            <person name="Ruckert C."/>
        </authorList>
    </citation>
    <scope>NUCLEOTIDE SEQUENCE</scope>
    <source>
        <strain evidence="1">CCM 8433</strain>
    </source>
</reference>
<dbReference type="SUPFAM" id="SSF53254">
    <property type="entry name" value="Phosphoglycerate mutase-like"/>
    <property type="match status" value="1"/>
</dbReference>
<accession>A0A917JHY8</accession>
<sequence length="123" mass="14360">MKQIYFLRHSIRDSSVHHEHAPLTIEGQQLARQLSKFFIDKQIKQIYSSPFQRTIDTVKPTADQLALAIQTVDSFSERRVGEWVADFDSFSQSQWLDFDYKHLNGESHSMTSKTVSIRLLKVF</sequence>
<dbReference type="Gene3D" id="3.40.50.1240">
    <property type="entry name" value="Phosphoglycerate mutase-like"/>
    <property type="match status" value="1"/>
</dbReference>
<protein>
    <recommendedName>
        <fullName evidence="3">Phosphoglycerate mutase</fullName>
    </recommendedName>
</protein>
<dbReference type="AlphaFoldDB" id="A0A917JHY8"/>
<dbReference type="RefSeq" id="WP_209651430.1">
    <property type="nucleotide sequence ID" value="NZ_BMDT01000007.1"/>
</dbReference>
<comment type="caution">
    <text evidence="1">The sequence shown here is derived from an EMBL/GenBank/DDBJ whole genome shotgun (WGS) entry which is preliminary data.</text>
</comment>
<keyword evidence="2" id="KW-1185">Reference proteome</keyword>
<dbReference type="CDD" id="cd07067">
    <property type="entry name" value="HP_PGM_like"/>
    <property type="match status" value="1"/>
</dbReference>
<dbReference type="EMBL" id="BMDT01000007">
    <property type="protein sequence ID" value="GGI65996.1"/>
    <property type="molecule type" value="Genomic_DNA"/>
</dbReference>
<reference evidence="1" key="2">
    <citation type="submission" date="2020-09" db="EMBL/GenBank/DDBJ databases">
        <authorList>
            <person name="Sun Q."/>
            <person name="Sedlacek I."/>
        </authorList>
    </citation>
    <scope>NUCLEOTIDE SEQUENCE</scope>
    <source>
        <strain evidence="1">CCM 8433</strain>
    </source>
</reference>
<gene>
    <name evidence="1" type="ORF">GCM10011482_16500</name>
</gene>
<proteinExistence type="predicted"/>
<evidence type="ECO:0008006" key="3">
    <source>
        <dbReference type="Google" id="ProtNLM"/>
    </source>
</evidence>
<evidence type="ECO:0000313" key="1">
    <source>
        <dbReference type="EMBL" id="GGI65996.1"/>
    </source>
</evidence>
<organism evidence="1 2">
    <name type="scientific">Enterococcus alcedinis</name>
    <dbReference type="NCBI Taxonomy" id="1274384"/>
    <lineage>
        <taxon>Bacteria</taxon>
        <taxon>Bacillati</taxon>
        <taxon>Bacillota</taxon>
        <taxon>Bacilli</taxon>
        <taxon>Lactobacillales</taxon>
        <taxon>Enterococcaceae</taxon>
        <taxon>Enterococcus</taxon>
    </lineage>
</organism>
<dbReference type="Proteomes" id="UP000622610">
    <property type="component" value="Unassembled WGS sequence"/>
</dbReference>
<dbReference type="InterPro" id="IPR029033">
    <property type="entry name" value="His_PPase_superfam"/>
</dbReference>
<name>A0A917JHY8_9ENTE</name>
<evidence type="ECO:0000313" key="2">
    <source>
        <dbReference type="Proteomes" id="UP000622610"/>
    </source>
</evidence>